<organism evidence="1 2">
    <name type="scientific">Phytophthora nicotianae CJ01A1</name>
    <dbReference type="NCBI Taxonomy" id="1317063"/>
    <lineage>
        <taxon>Eukaryota</taxon>
        <taxon>Sar</taxon>
        <taxon>Stramenopiles</taxon>
        <taxon>Oomycota</taxon>
        <taxon>Peronosporomycetes</taxon>
        <taxon>Peronosporales</taxon>
        <taxon>Peronosporaceae</taxon>
        <taxon>Phytophthora</taxon>
    </lineage>
</organism>
<dbReference type="PANTHER" id="PTHR40866:SF1">
    <property type="entry name" value="BED-TYPE DOMAIN-CONTAINING PROTEIN"/>
    <property type="match status" value="1"/>
</dbReference>
<dbReference type="PANTHER" id="PTHR40866">
    <property type="entry name" value="BED-TYPE DOMAIN-CONTAINING PROTEIN"/>
    <property type="match status" value="1"/>
</dbReference>
<dbReference type="EMBL" id="ANIX01002310">
    <property type="protein sequence ID" value="ETP12918.1"/>
    <property type="molecule type" value="Genomic_DNA"/>
</dbReference>
<comment type="caution">
    <text evidence="1">The sequence shown here is derived from an EMBL/GenBank/DDBJ whole genome shotgun (WGS) entry which is preliminary data.</text>
</comment>
<evidence type="ECO:0000313" key="1">
    <source>
        <dbReference type="EMBL" id="ETP12918.1"/>
    </source>
</evidence>
<sequence length="301" mass="33684">MGEVGCAKKNFPIAHVDDPVIRAAVRYKAMDRATLFKPMTALVGVIDIKISKDIAGEKFVLVFDGFTDSAERTIAIFCCDQKGLRFLAFSPFQDKRSMTAAEHIDFLDMILGQKGLPISDMVAVVADNMETNKAIARRVDVPLVGCAAHRFNLAVRERLHPHMKLIKKKVSALMRKLKTVKRIAKLKQNGCDLKPVPLHEFHWSGCYKMLQRFEGVRPYLHLFRDDCGADRDIPAGASPTDFRRVALVDLIPSVSKQRKIAALLDETTAFDVITGKLQRNDITVAAVRDIFDIVLDDYDGI</sequence>
<accession>W2WRV6</accession>
<dbReference type="OrthoDB" id="91394at2759"/>
<evidence type="ECO:0008006" key="3">
    <source>
        <dbReference type="Google" id="ProtNLM"/>
    </source>
</evidence>
<dbReference type="InterPro" id="IPR012337">
    <property type="entry name" value="RNaseH-like_sf"/>
</dbReference>
<dbReference type="AlphaFoldDB" id="W2WRV6"/>
<protein>
    <recommendedName>
        <fullName evidence="3">DUF659 domain-containing protein</fullName>
    </recommendedName>
</protein>
<dbReference type="Proteomes" id="UP000018958">
    <property type="component" value="Unassembled WGS sequence"/>
</dbReference>
<evidence type="ECO:0000313" key="2">
    <source>
        <dbReference type="Proteomes" id="UP000018958"/>
    </source>
</evidence>
<gene>
    <name evidence="1" type="ORF">F441_11795</name>
</gene>
<reference evidence="1 2" key="1">
    <citation type="submission" date="2013-11" db="EMBL/GenBank/DDBJ databases">
        <title>The Genome Sequence of Phytophthora parasitica CJ01A1.</title>
        <authorList>
            <consortium name="The Broad Institute Genomics Platform"/>
            <person name="Russ C."/>
            <person name="Tyler B."/>
            <person name="Panabieres F."/>
            <person name="Shan W."/>
            <person name="Tripathy S."/>
            <person name="Grunwald N."/>
            <person name="Machado M."/>
            <person name="Johnson C.S."/>
            <person name="Walker B."/>
            <person name="Young S.K."/>
            <person name="Zeng Q."/>
            <person name="Gargeya S."/>
            <person name="Fitzgerald M."/>
            <person name="Haas B."/>
            <person name="Abouelleil A."/>
            <person name="Allen A.W."/>
            <person name="Alvarado L."/>
            <person name="Arachchi H.M."/>
            <person name="Berlin A.M."/>
            <person name="Chapman S.B."/>
            <person name="Gainer-Dewar J."/>
            <person name="Goldberg J."/>
            <person name="Griggs A."/>
            <person name="Gujja S."/>
            <person name="Hansen M."/>
            <person name="Howarth C."/>
            <person name="Imamovic A."/>
            <person name="Ireland A."/>
            <person name="Larimer J."/>
            <person name="McCowan C."/>
            <person name="Murphy C."/>
            <person name="Pearson M."/>
            <person name="Poon T.W."/>
            <person name="Priest M."/>
            <person name="Roberts A."/>
            <person name="Saif S."/>
            <person name="Shea T."/>
            <person name="Sisk P."/>
            <person name="Sykes S."/>
            <person name="Wortman J."/>
            <person name="Nusbaum C."/>
            <person name="Birren B."/>
        </authorList>
    </citation>
    <scope>NUCLEOTIDE SEQUENCE [LARGE SCALE GENOMIC DNA]</scope>
    <source>
        <strain evidence="1 2">CJ01A1</strain>
    </source>
</reference>
<dbReference type="SUPFAM" id="SSF53098">
    <property type="entry name" value="Ribonuclease H-like"/>
    <property type="match status" value="1"/>
</dbReference>
<name>W2WRV6_PHYNI</name>
<proteinExistence type="predicted"/>